<comment type="caution">
    <text evidence="1">The sequence shown here is derived from an EMBL/GenBank/DDBJ whole genome shotgun (WGS) entry which is preliminary data.</text>
</comment>
<proteinExistence type="predicted"/>
<dbReference type="EMBL" id="CAVLEF010000040">
    <property type="protein sequence ID" value="CAK1549617.1"/>
    <property type="molecule type" value="Genomic_DNA"/>
</dbReference>
<evidence type="ECO:0000313" key="2">
    <source>
        <dbReference type="Proteomes" id="UP001497472"/>
    </source>
</evidence>
<evidence type="ECO:0000313" key="1">
    <source>
        <dbReference type="EMBL" id="CAK1549617.1"/>
    </source>
</evidence>
<protein>
    <submittedName>
        <fullName evidence="1">Uncharacterized protein</fullName>
    </submittedName>
</protein>
<accession>A0AAV1JJX8</accession>
<dbReference type="AlphaFoldDB" id="A0AAV1JJX8"/>
<gene>
    <name evidence="1" type="ORF">LNINA_LOCUS8900</name>
</gene>
<dbReference type="Proteomes" id="UP001497472">
    <property type="component" value="Unassembled WGS sequence"/>
</dbReference>
<name>A0AAV1JJX8_9NEOP</name>
<sequence>MPDVKHYDNMLFNYETTNRTDFQDPTLLDCPRTVYKGRGSRRKHPYKPLKDFNTVTDLKSRNLPTELYVKPKEIVKTDPHSIQEPHKNVPDEGLAHAQATRPRLVMTPALSMDDIEDPSIRGLLLTDVYKTTLNAMQDEILSSPASYRAPLNGKYSLANPITLHKLQPPMVPAEWRMDSVFWESRQLRGHCDPDKDFYLSKPWKCDACDFTSSRKLQSKTPQPEQ</sequence>
<reference evidence="1 2" key="1">
    <citation type="submission" date="2023-11" db="EMBL/GenBank/DDBJ databases">
        <authorList>
            <person name="Okamura Y."/>
        </authorList>
    </citation>
    <scope>NUCLEOTIDE SEQUENCE [LARGE SCALE GENOMIC DNA]</scope>
</reference>
<organism evidence="1 2">
    <name type="scientific">Leptosia nina</name>
    <dbReference type="NCBI Taxonomy" id="320188"/>
    <lineage>
        <taxon>Eukaryota</taxon>
        <taxon>Metazoa</taxon>
        <taxon>Ecdysozoa</taxon>
        <taxon>Arthropoda</taxon>
        <taxon>Hexapoda</taxon>
        <taxon>Insecta</taxon>
        <taxon>Pterygota</taxon>
        <taxon>Neoptera</taxon>
        <taxon>Endopterygota</taxon>
        <taxon>Lepidoptera</taxon>
        <taxon>Glossata</taxon>
        <taxon>Ditrysia</taxon>
        <taxon>Papilionoidea</taxon>
        <taxon>Pieridae</taxon>
        <taxon>Pierinae</taxon>
        <taxon>Leptosia</taxon>
    </lineage>
</organism>
<keyword evidence="2" id="KW-1185">Reference proteome</keyword>